<proteinExistence type="predicted"/>
<evidence type="ECO:0000256" key="3">
    <source>
        <dbReference type="ARBA" id="ARBA00023180"/>
    </source>
</evidence>
<dbReference type="Pfam" id="PF03098">
    <property type="entry name" value="An_peroxidase"/>
    <property type="match status" value="1"/>
</dbReference>
<dbReference type="InterPro" id="IPR010255">
    <property type="entry name" value="Haem_peroxidase_sf"/>
</dbReference>
<accession>A0A4R1I7R9</accession>
<keyword evidence="4" id="KW-0560">Oxidoreductase</keyword>
<dbReference type="GO" id="GO:0006979">
    <property type="term" value="P:response to oxidative stress"/>
    <property type="evidence" value="ECO:0007669"/>
    <property type="project" value="InterPro"/>
</dbReference>
<gene>
    <name evidence="4" type="ORF">EV667_2822</name>
</gene>
<evidence type="ECO:0000256" key="2">
    <source>
        <dbReference type="ARBA" id="ARBA00022525"/>
    </source>
</evidence>
<reference evidence="4 5" key="1">
    <citation type="submission" date="2019-03" db="EMBL/GenBank/DDBJ databases">
        <title>Genomic Encyclopedia of Type Strains, Phase IV (KMG-IV): sequencing the most valuable type-strain genomes for metagenomic binning, comparative biology and taxonomic classification.</title>
        <authorList>
            <person name="Goeker M."/>
        </authorList>
    </citation>
    <scope>NUCLEOTIDE SEQUENCE [LARGE SCALE GENOMIC DNA]</scope>
    <source>
        <strain evidence="4 5">DSM 101</strain>
    </source>
</reference>
<dbReference type="SUPFAM" id="SSF48113">
    <property type="entry name" value="Heme-dependent peroxidases"/>
    <property type="match status" value="1"/>
</dbReference>
<dbReference type="Gene3D" id="1.10.640.10">
    <property type="entry name" value="Haem peroxidase domain superfamily, animal type"/>
    <property type="match status" value="1"/>
</dbReference>
<dbReference type="RefSeq" id="WP_131835918.1">
    <property type="nucleotide sequence ID" value="NZ_SMFY01000002.1"/>
</dbReference>
<evidence type="ECO:0000256" key="1">
    <source>
        <dbReference type="ARBA" id="ARBA00004613"/>
    </source>
</evidence>
<name>A0A4R1I7R9_ANCAQ</name>
<comment type="subcellular location">
    <subcellularLocation>
        <location evidence="1">Secreted</location>
    </subcellularLocation>
</comment>
<dbReference type="PANTHER" id="PTHR11475:SF4">
    <property type="entry name" value="CHORION PEROXIDASE"/>
    <property type="match status" value="1"/>
</dbReference>
<dbReference type="Proteomes" id="UP000295030">
    <property type="component" value="Unassembled WGS sequence"/>
</dbReference>
<dbReference type="AlphaFoldDB" id="A0A4R1I7R9"/>
<dbReference type="InterPro" id="IPR037120">
    <property type="entry name" value="Haem_peroxidase_sf_animal"/>
</dbReference>
<dbReference type="EMBL" id="SMFY01000002">
    <property type="protein sequence ID" value="TCK28809.1"/>
    <property type="molecule type" value="Genomic_DNA"/>
</dbReference>
<evidence type="ECO:0000313" key="4">
    <source>
        <dbReference type="EMBL" id="TCK28809.1"/>
    </source>
</evidence>
<dbReference type="OrthoDB" id="105077at2"/>
<keyword evidence="3" id="KW-0325">Glycoprotein</keyword>
<dbReference type="InterPro" id="IPR019791">
    <property type="entry name" value="Haem_peroxidase_animal"/>
</dbReference>
<dbReference type="GO" id="GO:0004601">
    <property type="term" value="F:peroxidase activity"/>
    <property type="evidence" value="ECO:0007669"/>
    <property type="project" value="UniProtKB-KW"/>
</dbReference>
<organism evidence="4 5">
    <name type="scientific">Ancylobacter aquaticus</name>
    <dbReference type="NCBI Taxonomy" id="100"/>
    <lineage>
        <taxon>Bacteria</taxon>
        <taxon>Pseudomonadati</taxon>
        <taxon>Pseudomonadota</taxon>
        <taxon>Alphaproteobacteria</taxon>
        <taxon>Hyphomicrobiales</taxon>
        <taxon>Xanthobacteraceae</taxon>
        <taxon>Ancylobacter</taxon>
    </lineage>
</organism>
<evidence type="ECO:0000313" key="5">
    <source>
        <dbReference type="Proteomes" id="UP000295030"/>
    </source>
</evidence>
<dbReference type="GO" id="GO:0020037">
    <property type="term" value="F:heme binding"/>
    <property type="evidence" value="ECO:0007669"/>
    <property type="project" value="InterPro"/>
</dbReference>
<protein>
    <submittedName>
        <fullName evidence="4">Heme peroxidase</fullName>
    </submittedName>
</protein>
<keyword evidence="5" id="KW-1185">Reference proteome</keyword>
<dbReference type="PANTHER" id="PTHR11475">
    <property type="entry name" value="OXIDASE/PEROXIDASE"/>
    <property type="match status" value="1"/>
</dbReference>
<keyword evidence="2" id="KW-0964">Secreted</keyword>
<comment type="caution">
    <text evidence="4">The sequence shown here is derived from an EMBL/GenBank/DDBJ whole genome shotgun (WGS) entry which is preliminary data.</text>
</comment>
<dbReference type="GO" id="GO:0005576">
    <property type="term" value="C:extracellular region"/>
    <property type="evidence" value="ECO:0007669"/>
    <property type="project" value="UniProtKB-SubCell"/>
</dbReference>
<keyword evidence="4" id="KW-0575">Peroxidase</keyword>
<sequence length="585" mass="64077">MSHHGWVDVINPKTLAPEGLKAPFGRLFASEDHQYNSLALALFAGPLGPLHRLTPLPEGGKLANLTGFTFLGQFIDHDLTEFRVIGRDFGVIPQNPTIGQRQHVLEDVRDPAQDLPSTTNGRSGKLDLDSVYGLLGAPQPELYDRDGLFLLYQPGAGTTGQNHVADASVVPDIWRGSGFRNKRLIADPRNDENKLVLQVHLLFERLHNRIHAARADVPRAPSSAAFKDTRRQVEDAYRRIVLFDYLPRIVQAEHIRAVLAKFQRQDTLFQAMNARNDDILRALGVAEKVVAQAVAIPVEFSHAVFRLGHTQLRDGYLLRQGFGVPLFDTSRRGLDLRGDQPLLSHVVDPATGTLVERSFHLDWALFFKTDAATSPLPGEPLDAHLSPSIFRLPPPSIGDPPQSLAERNLRRGVDFGLPSGQSVAGQLAELYGFIQPLGRDQLFPKDDFGTFDELFALEPSLLWNTPLWFYMLQDAAAFSGGAQLGAVGGYIVAETLIGALLEASVDVVDDPRNPPARAPAIAALAGDLLGAFERHRPTGDDVVDPASVLFWDKPVASPADIFTMSHLVRFVTQGQTAPMPPSPCP</sequence>